<keyword evidence="1" id="KW-0472">Membrane</keyword>
<organism evidence="2 3">
    <name type="scientific">Flexistipes sinusarabici</name>
    <dbReference type="NCBI Taxonomy" id="2352"/>
    <lineage>
        <taxon>Bacteria</taxon>
        <taxon>Pseudomonadati</taxon>
        <taxon>Deferribacterota</taxon>
        <taxon>Deferribacteres</taxon>
        <taxon>Deferribacterales</taxon>
        <taxon>Flexistipitaceae</taxon>
        <taxon>Flexistipes</taxon>
    </lineage>
</organism>
<dbReference type="RefSeq" id="WP_303701754.1">
    <property type="nucleotide sequence ID" value="NZ_VSIV01000277.1"/>
</dbReference>
<dbReference type="EMBL" id="VSIV01000277">
    <property type="protein sequence ID" value="TYB32723.1"/>
    <property type="molecule type" value="Genomic_DNA"/>
</dbReference>
<reference evidence="2 3" key="1">
    <citation type="submission" date="2019-08" db="EMBL/GenBank/DDBJ databases">
        <title>Genomic characterization of a novel candidate phylum (ARYD3) from a high temperature, high salinity tertiary oil reservoir in north central Oklahoma, USA.</title>
        <authorList>
            <person name="Youssef N.H."/>
            <person name="Yadav A."/>
            <person name="Elshahed M.S."/>
        </authorList>
    </citation>
    <scope>NUCLEOTIDE SEQUENCE [LARGE SCALE GENOMIC DNA]</scope>
    <source>
        <strain evidence="2">ARYD1</strain>
    </source>
</reference>
<dbReference type="Proteomes" id="UP000323337">
    <property type="component" value="Unassembled WGS sequence"/>
</dbReference>
<dbReference type="AlphaFoldDB" id="A0A5D0MM93"/>
<evidence type="ECO:0000313" key="2">
    <source>
        <dbReference type="EMBL" id="TYB32723.1"/>
    </source>
</evidence>
<evidence type="ECO:0000256" key="1">
    <source>
        <dbReference type="SAM" id="Phobius"/>
    </source>
</evidence>
<feature type="transmembrane region" description="Helical" evidence="1">
    <location>
        <begin position="195"/>
        <end position="216"/>
    </location>
</feature>
<proteinExistence type="predicted"/>
<gene>
    <name evidence="2" type="ORF">FXF49_10025</name>
</gene>
<sequence length="226" mass="24809">MTTEIKALLKKISTAKGITVLLIVFFLSVFIWKNLNFLTQVSFTFKNESAQSSSKQETKNKNKGVAQMDFGNIFIPPSPKKLPAIVVFEIKNDGSAIAKNARINIDLGASKVIGYEVIGPKQNDVSGSEIGSSMLNIDLKLIRPHESAYIYIQVSTPTFKKVAISSDSTAGVKDITLGEYLETGSDRSTPTFQGFLLFLLGGFILTISVYFTIVLLSKLNKLLKME</sequence>
<accession>A0A5D0MM93</accession>
<feature type="transmembrane region" description="Helical" evidence="1">
    <location>
        <begin position="12"/>
        <end position="32"/>
    </location>
</feature>
<keyword evidence="1" id="KW-0812">Transmembrane</keyword>
<keyword evidence="1" id="KW-1133">Transmembrane helix</keyword>
<protein>
    <submittedName>
        <fullName evidence="2">Uncharacterized protein</fullName>
    </submittedName>
</protein>
<name>A0A5D0MM93_FLESI</name>
<comment type="caution">
    <text evidence="2">The sequence shown here is derived from an EMBL/GenBank/DDBJ whole genome shotgun (WGS) entry which is preliminary data.</text>
</comment>
<evidence type="ECO:0000313" key="3">
    <source>
        <dbReference type="Proteomes" id="UP000323337"/>
    </source>
</evidence>